<keyword evidence="1 9" id="KW-0820">tRNA-binding</keyword>
<feature type="binding site" evidence="9">
    <location>
        <begin position="20"/>
        <end position="27"/>
    </location>
    <ligand>
        <name>ATP</name>
        <dbReference type="ChEBI" id="CHEBI:30616"/>
    </ligand>
</feature>
<dbReference type="InterPro" id="IPR046885">
    <property type="entry name" value="MnmA-like_C"/>
</dbReference>
<feature type="binding site" evidence="9">
    <location>
        <position position="46"/>
    </location>
    <ligand>
        <name>ATP</name>
        <dbReference type="ChEBI" id="CHEBI:30616"/>
    </ligand>
</feature>
<feature type="site" description="Interaction with tRNA" evidence="9">
    <location>
        <position position="131"/>
    </location>
</feature>
<dbReference type="EMBL" id="JRMQ02000001">
    <property type="protein sequence ID" value="TLE03486.1"/>
    <property type="molecule type" value="Genomic_DNA"/>
</dbReference>
<evidence type="ECO:0000313" key="13">
    <source>
        <dbReference type="Proteomes" id="UP000029707"/>
    </source>
</evidence>
<dbReference type="InterPro" id="IPR014729">
    <property type="entry name" value="Rossmann-like_a/b/a_fold"/>
</dbReference>
<dbReference type="SUPFAM" id="SSF52402">
    <property type="entry name" value="Adenine nucleotide alpha hydrolases-like"/>
    <property type="match status" value="1"/>
</dbReference>
<comment type="caution">
    <text evidence="12">The sequence shown here is derived from an EMBL/GenBank/DDBJ whole genome shotgun (WGS) entry which is preliminary data.</text>
</comment>
<keyword evidence="2 9" id="KW-0808">Transferase</keyword>
<feature type="site" description="Interaction with tRNA" evidence="9">
    <location>
        <position position="339"/>
    </location>
</feature>
<feature type="region of interest" description="Interaction with tRNA" evidence="9">
    <location>
        <begin position="307"/>
        <end position="308"/>
    </location>
</feature>
<evidence type="ECO:0000256" key="6">
    <source>
        <dbReference type="ARBA" id="ARBA00022884"/>
    </source>
</evidence>
<gene>
    <name evidence="9 12" type="primary">mnmA</name>
    <name evidence="12" type="ORF">LS65_001595</name>
</gene>
<dbReference type="GO" id="GO:0005524">
    <property type="term" value="F:ATP binding"/>
    <property type="evidence" value="ECO:0007669"/>
    <property type="project" value="UniProtKB-KW"/>
</dbReference>
<dbReference type="Gene3D" id="3.40.50.620">
    <property type="entry name" value="HUPs"/>
    <property type="match status" value="1"/>
</dbReference>
<comment type="catalytic activity">
    <reaction evidence="8 9">
        <text>S-sulfanyl-L-cysteinyl-[protein] + uridine(34) in tRNA + AH2 + ATP = 2-thiouridine(34) in tRNA + L-cysteinyl-[protein] + A + AMP + diphosphate + H(+)</text>
        <dbReference type="Rhea" id="RHEA:47032"/>
        <dbReference type="Rhea" id="RHEA-COMP:10131"/>
        <dbReference type="Rhea" id="RHEA-COMP:11726"/>
        <dbReference type="Rhea" id="RHEA-COMP:11727"/>
        <dbReference type="Rhea" id="RHEA-COMP:11728"/>
        <dbReference type="ChEBI" id="CHEBI:13193"/>
        <dbReference type="ChEBI" id="CHEBI:15378"/>
        <dbReference type="ChEBI" id="CHEBI:17499"/>
        <dbReference type="ChEBI" id="CHEBI:29950"/>
        <dbReference type="ChEBI" id="CHEBI:30616"/>
        <dbReference type="ChEBI" id="CHEBI:33019"/>
        <dbReference type="ChEBI" id="CHEBI:61963"/>
        <dbReference type="ChEBI" id="CHEBI:65315"/>
        <dbReference type="ChEBI" id="CHEBI:87170"/>
        <dbReference type="ChEBI" id="CHEBI:456215"/>
        <dbReference type="EC" id="2.8.1.13"/>
    </reaction>
</comment>
<evidence type="ECO:0000256" key="9">
    <source>
        <dbReference type="HAMAP-Rule" id="MF_00144"/>
    </source>
</evidence>
<dbReference type="CDD" id="cd01998">
    <property type="entry name" value="MnmA_TRMU-like"/>
    <property type="match status" value="1"/>
</dbReference>
<feature type="active site" description="Cysteine persulfide intermediate" evidence="9">
    <location>
        <position position="205"/>
    </location>
</feature>
<dbReference type="STRING" id="425400.LS65_03765"/>
<keyword evidence="3 9" id="KW-0819">tRNA processing</keyword>
<evidence type="ECO:0000259" key="10">
    <source>
        <dbReference type="Pfam" id="PF20258"/>
    </source>
</evidence>
<evidence type="ECO:0000256" key="1">
    <source>
        <dbReference type="ARBA" id="ARBA00022555"/>
    </source>
</evidence>
<evidence type="ECO:0000256" key="8">
    <source>
        <dbReference type="ARBA" id="ARBA00051542"/>
    </source>
</evidence>
<dbReference type="AlphaFoldDB" id="A0A4U8TT96"/>
<accession>A0A4U8TT96</accession>
<dbReference type="InterPro" id="IPR004506">
    <property type="entry name" value="MnmA-like"/>
</dbReference>
<keyword evidence="6 9" id="KW-0694">RNA-binding</keyword>
<keyword evidence="7" id="KW-1015">Disulfide bond</keyword>
<feature type="region of interest" description="Interaction with tRNA" evidence="9">
    <location>
        <begin position="152"/>
        <end position="154"/>
    </location>
</feature>
<name>A0A4U8TT96_9HELI</name>
<evidence type="ECO:0000256" key="2">
    <source>
        <dbReference type="ARBA" id="ARBA00022679"/>
    </source>
</evidence>
<comment type="similarity">
    <text evidence="9">Belongs to the MnmA/TRMU family.</text>
</comment>
<dbReference type="HAMAP" id="MF_00144">
    <property type="entry name" value="tRNA_thiouridyl_MnmA"/>
    <property type="match status" value="1"/>
</dbReference>
<dbReference type="InterPro" id="IPR046884">
    <property type="entry name" value="MnmA-like_central"/>
</dbReference>
<dbReference type="GO" id="GO:0000049">
    <property type="term" value="F:tRNA binding"/>
    <property type="evidence" value="ECO:0007669"/>
    <property type="project" value="UniProtKB-KW"/>
</dbReference>
<sequence>MLHCPFLILTKGFCLKVALLMSGGVDSSYCAHLLVSQGYEVVGLYLKLHNKEKKHDVYIQNCQKVAQHLGIAFDVVDLQEAFKRNVYDAFVRSYKEGQTPNPCAICNPLMKFGLGLEKAKELGCDYIATGHYAQIKEVNGIKRIAKAVDESKDQSYFLYALPQVAIDRIIFPLGAMYKENIKKTALELLPFLGTLQTYKESQEICFVDQSYIDILRLYEKVDNEGVVRDSSGKAVGTHKGYMHYTIGKRKGFSVFGSHEPHYVKSINPHNNEIIVGTKEELAVDSIQALNKSLPQAFSGGIYDVKVRYRSVPIKARIELSGDIIHAQLLESAYGVAQGQALVLYQDDCVLGGGVITQV</sequence>
<dbReference type="InterPro" id="IPR023382">
    <property type="entry name" value="MnmA-like_central_sf"/>
</dbReference>
<keyword evidence="9" id="KW-0963">Cytoplasm</keyword>
<dbReference type="EC" id="2.8.1.13" evidence="9"/>
<dbReference type="GO" id="GO:0002143">
    <property type="term" value="P:tRNA wobble position uridine thiolation"/>
    <property type="evidence" value="ECO:0007669"/>
    <property type="project" value="TreeGrafter"/>
</dbReference>
<reference evidence="12 13" key="1">
    <citation type="journal article" date="2014" name="Genome Announc.">
        <title>Draft genome sequences of eight enterohepatic helicobacter species isolated from both laboratory and wild rodents.</title>
        <authorList>
            <person name="Sheh A."/>
            <person name="Shen Z."/>
            <person name="Fox J.G."/>
        </authorList>
    </citation>
    <scope>NUCLEOTIDE SEQUENCE [LARGE SCALE GENOMIC DNA]</scope>
    <source>
        <strain evidence="12 13">MIT 01-6451</strain>
    </source>
</reference>
<dbReference type="GO" id="GO:0005737">
    <property type="term" value="C:cytoplasm"/>
    <property type="evidence" value="ECO:0007669"/>
    <property type="project" value="UniProtKB-SubCell"/>
</dbReference>
<comment type="function">
    <text evidence="9">Catalyzes the 2-thiolation of uridine at the wobble position (U34) of tRNA, leading to the formation of s(2)U34.</text>
</comment>
<keyword evidence="13" id="KW-1185">Reference proteome</keyword>
<evidence type="ECO:0000259" key="11">
    <source>
        <dbReference type="Pfam" id="PF20259"/>
    </source>
</evidence>
<dbReference type="PANTHER" id="PTHR11933:SF5">
    <property type="entry name" value="MITOCHONDRIAL TRNA-SPECIFIC 2-THIOURIDYLASE 1"/>
    <property type="match status" value="1"/>
</dbReference>
<evidence type="ECO:0000256" key="5">
    <source>
        <dbReference type="ARBA" id="ARBA00022840"/>
    </source>
</evidence>
<dbReference type="Pfam" id="PF20259">
    <property type="entry name" value="tRNA_Me_trans_M"/>
    <property type="match status" value="1"/>
</dbReference>
<comment type="subcellular location">
    <subcellularLocation>
        <location evidence="9">Cytoplasm</location>
    </subcellularLocation>
</comment>
<dbReference type="Proteomes" id="UP000029707">
    <property type="component" value="Unassembled WGS sequence"/>
</dbReference>
<feature type="domain" description="tRNA-specific 2-thiouridylase MnmA-like C-terminal" evidence="10">
    <location>
        <begin position="298"/>
        <end position="355"/>
    </location>
</feature>
<dbReference type="NCBIfam" id="TIGR00420">
    <property type="entry name" value="trmU"/>
    <property type="match status" value="1"/>
</dbReference>
<dbReference type="Pfam" id="PF20258">
    <property type="entry name" value="tRNA_Me_trans_C"/>
    <property type="match status" value="1"/>
</dbReference>
<comment type="caution">
    <text evidence="9">Lacks conserved residue(s) required for the propagation of feature annotation.</text>
</comment>
<protein>
    <recommendedName>
        <fullName evidence="9">tRNA-specific 2-thiouridylase MnmA</fullName>
        <ecNumber evidence="9">2.8.1.13</ecNumber>
    </recommendedName>
</protein>
<feature type="domain" description="tRNA-specific 2-thiouridylase MnmA-like central" evidence="11">
    <location>
        <begin position="223"/>
        <end position="276"/>
    </location>
</feature>
<evidence type="ECO:0000256" key="3">
    <source>
        <dbReference type="ARBA" id="ARBA00022694"/>
    </source>
</evidence>
<feature type="active site" description="Nucleophile" evidence="9">
    <location>
        <position position="106"/>
    </location>
</feature>
<dbReference type="Pfam" id="PF03054">
    <property type="entry name" value="tRNA_Me_trans"/>
    <property type="match status" value="1"/>
</dbReference>
<keyword evidence="4 9" id="KW-0547">Nucleotide-binding</keyword>
<evidence type="ECO:0000256" key="4">
    <source>
        <dbReference type="ARBA" id="ARBA00022741"/>
    </source>
</evidence>
<organism evidence="12 13">
    <name type="scientific">Helicobacter japonicus</name>
    <dbReference type="NCBI Taxonomy" id="425400"/>
    <lineage>
        <taxon>Bacteria</taxon>
        <taxon>Pseudomonadati</taxon>
        <taxon>Campylobacterota</taxon>
        <taxon>Epsilonproteobacteria</taxon>
        <taxon>Campylobacterales</taxon>
        <taxon>Helicobacteraceae</taxon>
        <taxon>Helicobacter</taxon>
    </lineage>
</organism>
<dbReference type="OrthoDB" id="9800696at2"/>
<dbReference type="PANTHER" id="PTHR11933">
    <property type="entry name" value="TRNA 5-METHYLAMINOMETHYL-2-THIOURIDYLATE -METHYLTRANSFERASE"/>
    <property type="match status" value="1"/>
</dbReference>
<evidence type="ECO:0000313" key="12">
    <source>
        <dbReference type="EMBL" id="TLE03486.1"/>
    </source>
</evidence>
<evidence type="ECO:0000256" key="7">
    <source>
        <dbReference type="ARBA" id="ARBA00023157"/>
    </source>
</evidence>
<dbReference type="Gene3D" id="2.30.30.280">
    <property type="entry name" value="Adenine nucleotide alpha hydrolases-like domains"/>
    <property type="match status" value="1"/>
</dbReference>
<dbReference type="NCBIfam" id="NF001138">
    <property type="entry name" value="PRK00143.1"/>
    <property type="match status" value="1"/>
</dbReference>
<proteinExistence type="inferred from homology"/>
<dbReference type="GO" id="GO:0103016">
    <property type="term" value="F:tRNA-uridine 2-sulfurtransferase activity"/>
    <property type="evidence" value="ECO:0007669"/>
    <property type="project" value="UniProtKB-EC"/>
</dbReference>
<feature type="binding site" evidence="9">
    <location>
        <position position="130"/>
    </location>
    <ligand>
        <name>ATP</name>
        <dbReference type="ChEBI" id="CHEBI:30616"/>
    </ligand>
</feature>
<keyword evidence="5 9" id="KW-0067">ATP-binding</keyword>
<dbReference type="Gene3D" id="2.40.30.10">
    <property type="entry name" value="Translation factors"/>
    <property type="match status" value="1"/>
</dbReference>